<dbReference type="Pfam" id="PF00104">
    <property type="entry name" value="Hormone_recep"/>
    <property type="match status" value="1"/>
</dbReference>
<comment type="caution">
    <text evidence="6">The sequence shown here is derived from an EMBL/GenBank/DDBJ whole genome shotgun (WGS) entry which is preliminary data.</text>
</comment>
<dbReference type="InterPro" id="IPR035500">
    <property type="entry name" value="NHR-like_dom_sf"/>
</dbReference>
<dbReference type="Proteomes" id="UP000580250">
    <property type="component" value="Unassembled WGS sequence"/>
</dbReference>
<dbReference type="PROSITE" id="PS51843">
    <property type="entry name" value="NR_LBD"/>
    <property type="match status" value="1"/>
</dbReference>
<accession>A0A6V7TTT5</accession>
<dbReference type="PANTHER" id="PTHR45886">
    <property type="entry name" value="NUCLEAR HORMONE RECEPTOR FAMILY-RELATED-RELATED"/>
    <property type="match status" value="1"/>
</dbReference>
<keyword evidence="2" id="KW-0805">Transcription regulation</keyword>
<dbReference type="OrthoDB" id="5852037at2759"/>
<name>A0A6V7TTT5_MELEN</name>
<evidence type="ECO:0000259" key="5">
    <source>
        <dbReference type="PROSITE" id="PS51843"/>
    </source>
</evidence>
<feature type="domain" description="NR LBD" evidence="5">
    <location>
        <begin position="34"/>
        <end position="278"/>
    </location>
</feature>
<sequence>MLKVESFVRRIRHSSTMIPMEYFDDYNCLEDLLNSGHNILTKHEAFSLELPQRWDRDSHLNIIMEYGLWSEKDKLQSEGLNQFFKDLFVSISFVKTLPLFNILTIEEQSILITKTMLLLYLMIQLYYSFEINATTLIFPSGEIPYEIIKTTAIKYNCESLERYARKTHIMPMKKFSLVRPDISEFVLLMSLLVANPDKLSPKAKEIIRTEQERYTKMLLQLEQNRHGQGPGALRYSQLLELMWEVIYSSKNSFNMIILLNLLQKNEIKCIWPNALLSQNVKF</sequence>
<gene>
    <name evidence="6" type="ORF">MENT_LOCUS4076</name>
</gene>
<evidence type="ECO:0000256" key="2">
    <source>
        <dbReference type="ARBA" id="ARBA00023015"/>
    </source>
</evidence>
<dbReference type="AlphaFoldDB" id="A0A6V7TTT5"/>
<dbReference type="SUPFAM" id="SSF48508">
    <property type="entry name" value="Nuclear receptor ligand-binding domain"/>
    <property type="match status" value="1"/>
</dbReference>
<evidence type="ECO:0000256" key="3">
    <source>
        <dbReference type="ARBA" id="ARBA00023163"/>
    </source>
</evidence>
<evidence type="ECO:0000313" key="7">
    <source>
        <dbReference type="Proteomes" id="UP000580250"/>
    </source>
</evidence>
<keyword evidence="4" id="KW-0675">Receptor</keyword>
<evidence type="ECO:0000256" key="1">
    <source>
        <dbReference type="ARBA" id="ARBA00005993"/>
    </source>
</evidence>
<dbReference type="InterPro" id="IPR000536">
    <property type="entry name" value="Nucl_hrmn_rcpt_lig-bd"/>
</dbReference>
<reference evidence="6 7" key="1">
    <citation type="submission" date="2020-08" db="EMBL/GenBank/DDBJ databases">
        <authorList>
            <person name="Koutsovoulos G."/>
            <person name="Danchin GJ E."/>
        </authorList>
    </citation>
    <scope>NUCLEOTIDE SEQUENCE [LARGE SCALE GENOMIC DNA]</scope>
</reference>
<organism evidence="6 7">
    <name type="scientific">Meloidogyne enterolobii</name>
    <name type="common">Root-knot nematode worm</name>
    <name type="synonym">Meloidogyne mayaguensis</name>
    <dbReference type="NCBI Taxonomy" id="390850"/>
    <lineage>
        <taxon>Eukaryota</taxon>
        <taxon>Metazoa</taxon>
        <taxon>Ecdysozoa</taxon>
        <taxon>Nematoda</taxon>
        <taxon>Chromadorea</taxon>
        <taxon>Rhabditida</taxon>
        <taxon>Tylenchina</taxon>
        <taxon>Tylenchomorpha</taxon>
        <taxon>Tylenchoidea</taxon>
        <taxon>Meloidogynidae</taxon>
        <taxon>Meloidogyninae</taxon>
        <taxon>Meloidogyne</taxon>
    </lineage>
</organism>
<evidence type="ECO:0000313" key="6">
    <source>
        <dbReference type="EMBL" id="CAD2133544.1"/>
    </source>
</evidence>
<dbReference type="EMBL" id="CAJEWN010000013">
    <property type="protein sequence ID" value="CAD2133544.1"/>
    <property type="molecule type" value="Genomic_DNA"/>
</dbReference>
<keyword evidence="3" id="KW-0804">Transcription</keyword>
<dbReference type="SMART" id="SM00430">
    <property type="entry name" value="HOLI"/>
    <property type="match status" value="1"/>
</dbReference>
<protein>
    <recommendedName>
        <fullName evidence="5">NR LBD domain-containing protein</fullName>
    </recommendedName>
</protein>
<dbReference type="PANTHER" id="PTHR45886:SF18">
    <property type="entry name" value="NR LBD DOMAIN-CONTAINING PROTEIN-RELATED"/>
    <property type="match status" value="1"/>
</dbReference>
<comment type="similarity">
    <text evidence="1">Belongs to the nuclear hormone receptor family.</text>
</comment>
<evidence type="ECO:0000256" key="4">
    <source>
        <dbReference type="ARBA" id="ARBA00023170"/>
    </source>
</evidence>
<dbReference type="Gene3D" id="1.10.565.10">
    <property type="entry name" value="Retinoid X Receptor"/>
    <property type="match status" value="1"/>
</dbReference>
<proteinExistence type="inferred from homology"/>